<comment type="caution">
    <text evidence="2">The sequence shown here is derived from an EMBL/GenBank/DDBJ whole genome shotgun (WGS) entry which is preliminary data.</text>
</comment>
<keyword evidence="1" id="KW-0472">Membrane</keyword>
<feature type="transmembrane region" description="Helical" evidence="1">
    <location>
        <begin position="18"/>
        <end position="40"/>
    </location>
</feature>
<dbReference type="EMBL" id="MU865964">
    <property type="protein sequence ID" value="KAK4445592.1"/>
    <property type="molecule type" value="Genomic_DNA"/>
</dbReference>
<accession>A0AAV9GBN1</accession>
<reference evidence="2" key="1">
    <citation type="journal article" date="2023" name="Mol. Phylogenet. Evol.">
        <title>Genome-scale phylogeny and comparative genomics of the fungal order Sordariales.</title>
        <authorList>
            <person name="Hensen N."/>
            <person name="Bonometti L."/>
            <person name="Westerberg I."/>
            <person name="Brannstrom I.O."/>
            <person name="Guillou S."/>
            <person name="Cros-Aarteil S."/>
            <person name="Calhoun S."/>
            <person name="Haridas S."/>
            <person name="Kuo A."/>
            <person name="Mondo S."/>
            <person name="Pangilinan J."/>
            <person name="Riley R."/>
            <person name="LaButti K."/>
            <person name="Andreopoulos B."/>
            <person name="Lipzen A."/>
            <person name="Chen C."/>
            <person name="Yan M."/>
            <person name="Daum C."/>
            <person name="Ng V."/>
            <person name="Clum A."/>
            <person name="Steindorff A."/>
            <person name="Ohm R.A."/>
            <person name="Martin F."/>
            <person name="Silar P."/>
            <person name="Natvig D.O."/>
            <person name="Lalanne C."/>
            <person name="Gautier V."/>
            <person name="Ament-Velasquez S.L."/>
            <person name="Kruys A."/>
            <person name="Hutchinson M.I."/>
            <person name="Powell A.J."/>
            <person name="Barry K."/>
            <person name="Miller A.N."/>
            <person name="Grigoriev I.V."/>
            <person name="Debuchy R."/>
            <person name="Gladieux P."/>
            <person name="Hiltunen Thoren M."/>
            <person name="Johannesson H."/>
        </authorList>
    </citation>
    <scope>NUCLEOTIDE SEQUENCE</scope>
    <source>
        <strain evidence="2">PSN243</strain>
    </source>
</reference>
<protein>
    <submittedName>
        <fullName evidence="2">Uncharacterized protein</fullName>
    </submittedName>
</protein>
<feature type="transmembrane region" description="Helical" evidence="1">
    <location>
        <begin position="72"/>
        <end position="94"/>
    </location>
</feature>
<evidence type="ECO:0000313" key="2">
    <source>
        <dbReference type="EMBL" id="KAK4445592.1"/>
    </source>
</evidence>
<proteinExistence type="predicted"/>
<evidence type="ECO:0000313" key="3">
    <source>
        <dbReference type="Proteomes" id="UP001321760"/>
    </source>
</evidence>
<keyword evidence="3" id="KW-1185">Reference proteome</keyword>
<reference evidence="2" key="2">
    <citation type="submission" date="2023-05" db="EMBL/GenBank/DDBJ databases">
        <authorList>
            <consortium name="Lawrence Berkeley National Laboratory"/>
            <person name="Steindorff A."/>
            <person name="Hensen N."/>
            <person name="Bonometti L."/>
            <person name="Westerberg I."/>
            <person name="Brannstrom I.O."/>
            <person name="Guillou S."/>
            <person name="Cros-Aarteil S."/>
            <person name="Calhoun S."/>
            <person name="Haridas S."/>
            <person name="Kuo A."/>
            <person name="Mondo S."/>
            <person name="Pangilinan J."/>
            <person name="Riley R."/>
            <person name="Labutti K."/>
            <person name="Andreopoulos B."/>
            <person name="Lipzen A."/>
            <person name="Chen C."/>
            <person name="Yanf M."/>
            <person name="Daum C."/>
            <person name="Ng V."/>
            <person name="Clum A."/>
            <person name="Ohm R."/>
            <person name="Martin F."/>
            <person name="Silar P."/>
            <person name="Natvig D."/>
            <person name="Lalanne C."/>
            <person name="Gautier V."/>
            <person name="Ament-Velasquez S.L."/>
            <person name="Kruys A."/>
            <person name="Hutchinson M.I."/>
            <person name="Powell A.J."/>
            <person name="Barry K."/>
            <person name="Miller A.N."/>
            <person name="Grigoriev I.V."/>
            <person name="Debuchy R."/>
            <person name="Gladieux P."/>
            <person name="Thoren M.H."/>
            <person name="Johannesson H."/>
        </authorList>
    </citation>
    <scope>NUCLEOTIDE SEQUENCE</scope>
    <source>
        <strain evidence="2">PSN243</strain>
    </source>
</reference>
<gene>
    <name evidence="2" type="ORF">QBC34DRAFT_487243</name>
</gene>
<keyword evidence="1" id="KW-0812">Transmembrane</keyword>
<keyword evidence="1" id="KW-1133">Transmembrane helix</keyword>
<dbReference type="Proteomes" id="UP001321760">
    <property type="component" value="Unassembled WGS sequence"/>
</dbReference>
<sequence length="619" mass="67365">MAFLDSTIPVEHNGVKSLIFRCAELLMGLFIFKFATLAAARSRHYTSYLMFTEDHIQRLLFLTSRGISRATVLVFLFTMLSLLASLYGSLLWALDSPGYIFRSSDSTLAKHLNTLNPDAPYHVQLRLSPDTIDALSDKSLSQIVGAGLFKPSINITLTDDVRKGTPETVQPKALEGMGARIWLDDDGFSVSPDTYASVPGEFEINNNTFPKQCVLFDKGMGMWNCTFHNDFAFAYQQNLLGLPEIHWDDQSSRIMNDSQYIAPSRTDNVWSAYGRGSGSAAMLQIFTITKGNRRHTFSESVFRATMLTNPGVPFAPSEITDLILRASGPNTTADQQPLINQISSDMLSAQTNRSSYTFGFALSPDPTSVVQSTFSYLSPLNTVSGTEMFSTVHLSSVNITLLHSETIPDPPAPLSPCDQPFQNEAFGGKITQTNCAGATLSREGGRFYGTVDTAAFLVVYGLGDGRSNISSESLDQNVLDWMWEKGPSVMDLLIARAFAVSVDPGMVTVRMETLVPAVSGLQLLLSVLVAVLAAVAWGALVWGEDRSWSKSFLCMVVHATLGRGVPGEDKGFYMRRVPEVDVVGTGEGQGTVLEGGRSSSVVAFLGKKAGDFLTSWPTA</sequence>
<dbReference type="AlphaFoldDB" id="A0AAV9GBN1"/>
<name>A0AAV9GBN1_9PEZI</name>
<evidence type="ECO:0000256" key="1">
    <source>
        <dbReference type="SAM" id="Phobius"/>
    </source>
</evidence>
<feature type="transmembrane region" description="Helical" evidence="1">
    <location>
        <begin position="520"/>
        <end position="542"/>
    </location>
</feature>
<organism evidence="2 3">
    <name type="scientific">Podospora aff. communis PSN243</name>
    <dbReference type="NCBI Taxonomy" id="3040156"/>
    <lineage>
        <taxon>Eukaryota</taxon>
        <taxon>Fungi</taxon>
        <taxon>Dikarya</taxon>
        <taxon>Ascomycota</taxon>
        <taxon>Pezizomycotina</taxon>
        <taxon>Sordariomycetes</taxon>
        <taxon>Sordariomycetidae</taxon>
        <taxon>Sordariales</taxon>
        <taxon>Podosporaceae</taxon>
        <taxon>Podospora</taxon>
    </lineage>
</organism>